<comment type="caution">
    <text evidence="1">The sequence shown here is derived from an EMBL/GenBank/DDBJ whole genome shotgun (WGS) entry which is preliminary data.</text>
</comment>
<sequence>METTQQFFEELFRGKEINFRCFKHKGNKLIDFHGKYDLKMRDSLRNENERNNEIYFVVNSGGYSNKDITAINAVFVDLDCGKDMNKEYYPLQVVQEYKENKLEEIRAFPIVPTCIIETRNGLHCYWFVNDNATADRFEICENLLIAHFKADKAVKKLCNLMRVPDTYWCKDSNNKFKISILEKSDVRYDIDEIVRACSTTHQNVMPSVTEGFGDNDKKKDSTDSFITVPKPNAISQPDITPTTPNWSLVKYRQKATLKERLNATPITLHNHDDFYDYIKKQDLATFLGVGEGKFSCLFHKDKNPSANIIVSDSGHHIYYCHSSNCMLDKGKTIIQITELLTNYNRFKALGFLRSIYNVAYYESEWQKEQKGILEENQRLILSKDFEEGYEEVYKRIKDYLLELYTFNGLAKDFLNTEAFTTPNGNPVFFASNQYLATLYNKDVQRVSKHFGLFAYLGLIDKIKDTDIPEFLLQRSKNEAAKKKQKQTIQFYSIPSYGELSLMYSKQKAKEYVEKGFTMKGFGRDLLLRTLGEKEANRVYPKMEGKRISEKNEKIGLEVERVALKLIKERGWVTEKEILELARLNNTQIKERHLKALLPELLDKYGLIKTRLNKQLKSQISFVGDENSYPIIIHVEELLHSVGMPESVPQVEQIRQVISPRLTMKRKERKLKDVL</sequence>
<name>A0ABV5B134_9BACL</name>
<evidence type="ECO:0008006" key="3">
    <source>
        <dbReference type="Google" id="ProtNLM"/>
    </source>
</evidence>
<dbReference type="EMBL" id="JBHHMI010000025">
    <property type="protein sequence ID" value="MFB5269111.1"/>
    <property type="molecule type" value="Genomic_DNA"/>
</dbReference>
<evidence type="ECO:0000313" key="2">
    <source>
        <dbReference type="Proteomes" id="UP001580346"/>
    </source>
</evidence>
<accession>A0ABV5B134</accession>
<organism evidence="1 2">
    <name type="scientific">Paenibacillus enshidis</name>
    <dbReference type="NCBI Taxonomy" id="1458439"/>
    <lineage>
        <taxon>Bacteria</taxon>
        <taxon>Bacillati</taxon>
        <taxon>Bacillota</taxon>
        <taxon>Bacilli</taxon>
        <taxon>Bacillales</taxon>
        <taxon>Paenibacillaceae</taxon>
        <taxon>Paenibacillus</taxon>
    </lineage>
</organism>
<dbReference type="InterPro" id="IPR036977">
    <property type="entry name" value="DNA_primase_Znf_CHC2"/>
</dbReference>
<dbReference type="Proteomes" id="UP001580346">
    <property type="component" value="Unassembled WGS sequence"/>
</dbReference>
<dbReference type="Gene3D" id="3.30.70.1790">
    <property type="entry name" value="RepB DNA-primase, N-terminal domain"/>
    <property type="match status" value="1"/>
</dbReference>
<dbReference type="Gene3D" id="3.90.580.10">
    <property type="entry name" value="Zinc finger, CHC2-type domain"/>
    <property type="match status" value="1"/>
</dbReference>
<dbReference type="RefSeq" id="WP_375357387.1">
    <property type="nucleotide sequence ID" value="NZ_JBHHMI010000025.1"/>
</dbReference>
<dbReference type="SUPFAM" id="SSF57783">
    <property type="entry name" value="Zinc beta-ribbon"/>
    <property type="match status" value="1"/>
</dbReference>
<evidence type="ECO:0000313" key="1">
    <source>
        <dbReference type="EMBL" id="MFB5269111.1"/>
    </source>
</evidence>
<reference evidence="1 2" key="1">
    <citation type="submission" date="2024-09" db="EMBL/GenBank/DDBJ databases">
        <title>Paenibacillus zeirhizospherea sp. nov., isolated from surface of the maize (Zea mays) roots in a horticulture field, Hungary.</title>
        <authorList>
            <person name="Marton D."/>
            <person name="Farkas M."/>
            <person name="Bedics A."/>
            <person name="Toth E."/>
            <person name="Tancsics A."/>
            <person name="Boka K."/>
            <person name="Maroti G."/>
            <person name="Kriszt B."/>
            <person name="Cserhati M."/>
        </authorList>
    </citation>
    <scope>NUCLEOTIDE SEQUENCE [LARGE SCALE GENOMIC DNA]</scope>
    <source>
        <strain evidence="1 2">KCTC 33519</strain>
    </source>
</reference>
<proteinExistence type="predicted"/>
<gene>
    <name evidence="1" type="ORF">ACE41H_20310</name>
</gene>
<keyword evidence="2" id="KW-1185">Reference proteome</keyword>
<protein>
    <recommendedName>
        <fullName evidence="3">Zinc finger CHC2-type domain-containing protein</fullName>
    </recommendedName>
</protein>